<evidence type="ECO:0000313" key="9">
    <source>
        <dbReference type="Proteomes" id="UP000626092"/>
    </source>
</evidence>
<dbReference type="PANTHER" id="PTHR23240">
    <property type="entry name" value="DNA CROSS-LINK REPAIR PROTEIN PSO2/SNM1-RELATED"/>
    <property type="match status" value="1"/>
</dbReference>
<comment type="similarity">
    <text evidence="2">Belongs to the DNA repair metallo-beta-lactamase (DRMBL) family.</text>
</comment>
<evidence type="ECO:0000256" key="4">
    <source>
        <dbReference type="ARBA" id="ARBA00023204"/>
    </source>
</evidence>
<dbReference type="GO" id="GO:0005634">
    <property type="term" value="C:nucleus"/>
    <property type="evidence" value="ECO:0007669"/>
    <property type="project" value="UniProtKB-SubCell"/>
</dbReference>
<feature type="domain" description="SAM" evidence="7">
    <location>
        <begin position="301"/>
        <end position="364"/>
    </location>
</feature>
<dbReference type="GO" id="GO:0036297">
    <property type="term" value="P:interstrand cross-link repair"/>
    <property type="evidence" value="ECO:0007669"/>
    <property type="project" value="TreeGrafter"/>
</dbReference>
<protein>
    <recommendedName>
        <fullName evidence="7">SAM domain-containing protein</fullName>
    </recommendedName>
</protein>
<dbReference type="Gene3D" id="3.40.50.12650">
    <property type="match status" value="1"/>
</dbReference>
<dbReference type="Gene3D" id="3.60.15.10">
    <property type="entry name" value="Ribonuclease Z/Hydroxyacylglutathione hydrolase-like"/>
    <property type="match status" value="1"/>
</dbReference>
<organism evidence="8 9">
    <name type="scientific">Rhododendron simsii</name>
    <name type="common">Sims's rhododendron</name>
    <dbReference type="NCBI Taxonomy" id="118357"/>
    <lineage>
        <taxon>Eukaryota</taxon>
        <taxon>Viridiplantae</taxon>
        <taxon>Streptophyta</taxon>
        <taxon>Embryophyta</taxon>
        <taxon>Tracheophyta</taxon>
        <taxon>Spermatophyta</taxon>
        <taxon>Magnoliopsida</taxon>
        <taxon>eudicotyledons</taxon>
        <taxon>Gunneridae</taxon>
        <taxon>Pentapetalae</taxon>
        <taxon>asterids</taxon>
        <taxon>Ericales</taxon>
        <taxon>Ericaceae</taxon>
        <taxon>Ericoideae</taxon>
        <taxon>Rhodoreae</taxon>
        <taxon>Rhododendron</taxon>
    </lineage>
</organism>
<dbReference type="SUPFAM" id="SSF56281">
    <property type="entry name" value="Metallo-hydrolase/oxidoreductase"/>
    <property type="match status" value="1"/>
</dbReference>
<keyword evidence="4" id="KW-0234">DNA repair</keyword>
<feature type="region of interest" description="Disordered" evidence="6">
    <location>
        <begin position="54"/>
        <end position="92"/>
    </location>
</feature>
<dbReference type="PROSITE" id="PS50105">
    <property type="entry name" value="SAM_DOMAIN"/>
    <property type="match status" value="1"/>
</dbReference>
<comment type="caution">
    <text evidence="8">The sequence shown here is derived from an EMBL/GenBank/DDBJ whole genome shotgun (WGS) entry which is preliminary data.</text>
</comment>
<evidence type="ECO:0000259" key="7">
    <source>
        <dbReference type="PROSITE" id="PS50105"/>
    </source>
</evidence>
<feature type="region of interest" description="Disordered" evidence="6">
    <location>
        <begin position="402"/>
        <end position="428"/>
    </location>
</feature>
<dbReference type="Pfam" id="PF07522">
    <property type="entry name" value="DRMBL"/>
    <property type="match status" value="1"/>
</dbReference>
<keyword evidence="5" id="KW-0539">Nucleus</keyword>
<accession>A0A834GNX8</accession>
<dbReference type="CDD" id="cd16273">
    <property type="entry name" value="SNM1A-1C-like_MBL-fold"/>
    <property type="match status" value="1"/>
</dbReference>
<evidence type="ECO:0000256" key="3">
    <source>
        <dbReference type="ARBA" id="ARBA00022763"/>
    </source>
</evidence>
<feature type="region of interest" description="Disordered" evidence="6">
    <location>
        <begin position="1"/>
        <end position="33"/>
    </location>
</feature>
<feature type="compositionally biased region" description="Basic and acidic residues" evidence="6">
    <location>
        <begin position="411"/>
        <end position="420"/>
    </location>
</feature>
<keyword evidence="9" id="KW-1185">Reference proteome</keyword>
<evidence type="ECO:0000256" key="1">
    <source>
        <dbReference type="ARBA" id="ARBA00004123"/>
    </source>
</evidence>
<comment type="subcellular location">
    <subcellularLocation>
        <location evidence="1">Nucleus</location>
    </subcellularLocation>
</comment>
<dbReference type="InterPro" id="IPR001660">
    <property type="entry name" value="SAM"/>
</dbReference>
<dbReference type="EMBL" id="WJXA01000007">
    <property type="protein sequence ID" value="KAF7138997.1"/>
    <property type="molecule type" value="Genomic_DNA"/>
</dbReference>
<reference evidence="8" key="1">
    <citation type="submission" date="2019-11" db="EMBL/GenBank/DDBJ databases">
        <authorList>
            <person name="Liu Y."/>
            <person name="Hou J."/>
            <person name="Li T.-Q."/>
            <person name="Guan C.-H."/>
            <person name="Wu X."/>
            <person name="Wu H.-Z."/>
            <person name="Ling F."/>
            <person name="Zhang R."/>
            <person name="Shi X.-G."/>
            <person name="Ren J.-P."/>
            <person name="Chen E.-F."/>
            <person name="Sun J.-M."/>
        </authorList>
    </citation>
    <scope>NUCLEOTIDE SEQUENCE</scope>
    <source>
        <strain evidence="8">Adult_tree_wgs_1</strain>
        <tissue evidence="8">Leaves</tissue>
    </source>
</reference>
<dbReference type="Proteomes" id="UP000626092">
    <property type="component" value="Unassembled WGS sequence"/>
</dbReference>
<dbReference type="Pfam" id="PF00536">
    <property type="entry name" value="SAM_1"/>
    <property type="match status" value="1"/>
</dbReference>
<dbReference type="InterPro" id="IPR001279">
    <property type="entry name" value="Metallo-B-lactamas"/>
</dbReference>
<dbReference type="CDD" id="cd09487">
    <property type="entry name" value="SAM_superfamily"/>
    <property type="match status" value="1"/>
</dbReference>
<evidence type="ECO:0000256" key="2">
    <source>
        <dbReference type="ARBA" id="ARBA00010304"/>
    </source>
</evidence>
<dbReference type="GO" id="GO:0003684">
    <property type="term" value="F:damaged DNA binding"/>
    <property type="evidence" value="ECO:0007669"/>
    <property type="project" value="TreeGrafter"/>
</dbReference>
<dbReference type="Gene3D" id="1.10.150.50">
    <property type="entry name" value="Transcription Factor, Ets-1"/>
    <property type="match status" value="1"/>
</dbReference>
<gene>
    <name evidence="8" type="ORF">RHSIM_Rhsim07G0169900</name>
</gene>
<dbReference type="SUPFAM" id="SSF47769">
    <property type="entry name" value="SAM/Pointed domain"/>
    <property type="match status" value="1"/>
</dbReference>
<dbReference type="InterPro" id="IPR036866">
    <property type="entry name" value="RibonucZ/Hydroxyglut_hydro"/>
</dbReference>
<dbReference type="FunFam" id="3.60.15.10:FF:000027">
    <property type="entry name" value="DNA ligase 6"/>
    <property type="match status" value="1"/>
</dbReference>
<dbReference type="GO" id="GO:0035312">
    <property type="term" value="F:5'-3' DNA exonuclease activity"/>
    <property type="evidence" value="ECO:0007669"/>
    <property type="project" value="TreeGrafter"/>
</dbReference>
<dbReference type="GO" id="GO:0006303">
    <property type="term" value="P:double-strand break repair via nonhomologous end joining"/>
    <property type="evidence" value="ECO:0007669"/>
    <property type="project" value="TreeGrafter"/>
</dbReference>
<feature type="compositionally biased region" description="Polar residues" evidence="6">
    <location>
        <begin position="66"/>
        <end position="92"/>
    </location>
</feature>
<evidence type="ECO:0000313" key="8">
    <source>
        <dbReference type="EMBL" id="KAF7138997.1"/>
    </source>
</evidence>
<name>A0A834GNX8_RHOSS</name>
<dbReference type="PANTHER" id="PTHR23240:SF6">
    <property type="entry name" value="DNA CROSS-LINK REPAIR 1A PROTEIN"/>
    <property type="match status" value="1"/>
</dbReference>
<dbReference type="SMART" id="SM00454">
    <property type="entry name" value="SAM"/>
    <property type="match status" value="1"/>
</dbReference>
<keyword evidence="3" id="KW-0227">DNA damage</keyword>
<dbReference type="SMART" id="SM00849">
    <property type="entry name" value="Lactamase_B"/>
    <property type="match status" value="1"/>
</dbReference>
<dbReference type="InterPro" id="IPR011084">
    <property type="entry name" value="DRMBL"/>
</dbReference>
<evidence type="ECO:0000256" key="6">
    <source>
        <dbReference type="SAM" id="MobiDB-lite"/>
    </source>
</evidence>
<dbReference type="OrthoDB" id="262529at2759"/>
<dbReference type="AlphaFoldDB" id="A0A834GNX8"/>
<evidence type="ECO:0000256" key="5">
    <source>
        <dbReference type="ARBA" id="ARBA00023242"/>
    </source>
</evidence>
<sequence>MASNSEKPKPPFLRKFPPNHDDDDDKSQDPSCCHLLPLTQISTNIPPILTYPSCSQSSKKPLDSTIHGSSTTPKAKSSISGKENPGFNSKTNFTPLLVAKPSIISSPEDSARASNDEDYGFAAAYADCGLDSIESTVEDIVSPPDTTTTSKCFSEGKGLDQRGVCYPSNSLESRLLKSIVRDSFSNDEETGEESEEEHCTQLDVLLKLCSEEADDDRSNRSDDFSAARVRQHCGVGDSPVHCPLCGADISCLTDELRQVHTNDCLDKEEAPDVVCVNNDVQPHCHGQVVDKSPIKACRQNMDVHPVQEWLRSLGLARYEEIFVQEEIDWDTLQWLTEEDLFSMGVTALGPRKKIVHALSELRKQSTNTTEIRTDASRDVIDETSRPTMNKLITDFFPGSVGHRRKDCTSSSERREVERSHSNAGRKQKVVRKNVMHKKLRDIPQWCQVPGTLFRVDAFKYLRRDCSHWFLTHFHIDHYQGLSRSFSHGKIYCSLITARLVNMKIGIPWDKLEVLPINQKISISGIDVTCFDANHCPGSILILFELPNGKAVLHTGDFRFCEEMTKISVLQTCRVQTLILDTTYCDPQYDFPKQEDVIQFVIEAIQAEAFNPKTLFLIGSYTVGSALLSLLLSSCQFQYANAMKNLAIFSSRALKAFFYLTGKERLFLEVARVLRKKVYVPAAKLRLLECLGLSVEDMQWFTLNEEESHIHVVPMWTLASFKRLKCISSQYAHRFSLIVAFSPTGWTFGKGKKKSSGRRWQQGTIVRYEVPYSEHCSFTELKEFVKFISAENIVPSVNNDGPESANAMVSLLLS</sequence>
<proteinExistence type="inferred from homology"/>
<dbReference type="InterPro" id="IPR013761">
    <property type="entry name" value="SAM/pointed_sf"/>
</dbReference>